<evidence type="ECO:0000259" key="16">
    <source>
        <dbReference type="PROSITE" id="PS50056"/>
    </source>
</evidence>
<dbReference type="Gene3D" id="3.90.190.10">
    <property type="entry name" value="Protein tyrosine phosphatase superfamily"/>
    <property type="match status" value="1"/>
</dbReference>
<evidence type="ECO:0000313" key="18">
    <source>
        <dbReference type="EMBL" id="CAJ1057368.1"/>
    </source>
</evidence>
<feature type="domain" description="Tyrosine specific protein phosphatases" evidence="16">
    <location>
        <begin position="3020"/>
        <end position="3093"/>
    </location>
</feature>
<keyword evidence="19" id="KW-1185">Reference proteome</keyword>
<dbReference type="PANTHER" id="PTHR46957">
    <property type="entry name" value="CYTOKINE RECEPTOR"/>
    <property type="match status" value="1"/>
</dbReference>
<evidence type="ECO:0000259" key="17">
    <source>
        <dbReference type="PROSITE" id="PS50853"/>
    </source>
</evidence>
<evidence type="ECO:0000256" key="5">
    <source>
        <dbReference type="ARBA" id="ARBA00022737"/>
    </source>
</evidence>
<dbReference type="CDD" id="cd00063">
    <property type="entry name" value="FN3"/>
    <property type="match status" value="22"/>
</dbReference>
<organism evidence="18 19">
    <name type="scientific">Xyrichtys novacula</name>
    <name type="common">Pearly razorfish</name>
    <name type="synonym">Hemipteronotus novacula</name>
    <dbReference type="NCBI Taxonomy" id="13765"/>
    <lineage>
        <taxon>Eukaryota</taxon>
        <taxon>Metazoa</taxon>
        <taxon>Chordata</taxon>
        <taxon>Craniata</taxon>
        <taxon>Vertebrata</taxon>
        <taxon>Euteleostomi</taxon>
        <taxon>Actinopterygii</taxon>
        <taxon>Neopterygii</taxon>
        <taxon>Teleostei</taxon>
        <taxon>Neoteleostei</taxon>
        <taxon>Acanthomorphata</taxon>
        <taxon>Eupercaria</taxon>
        <taxon>Labriformes</taxon>
        <taxon>Labridae</taxon>
        <taxon>Xyrichtys</taxon>
    </lineage>
</organism>
<dbReference type="PROSITE" id="PS50853">
    <property type="entry name" value="FN3"/>
    <property type="match status" value="22"/>
</dbReference>
<dbReference type="PROSITE" id="PS50055">
    <property type="entry name" value="TYR_PHOSPHATASE_PTP"/>
    <property type="match status" value="1"/>
</dbReference>
<feature type="domain" description="Fibronectin type-III" evidence="17">
    <location>
        <begin position="1840"/>
        <end position="1923"/>
    </location>
</feature>
<dbReference type="EC" id="3.1.3.48" evidence="2"/>
<dbReference type="InterPro" id="IPR000242">
    <property type="entry name" value="PTP_cat"/>
</dbReference>
<dbReference type="InterPro" id="IPR029021">
    <property type="entry name" value="Prot-tyrosine_phosphatase-like"/>
</dbReference>
<sequence length="3135" mass="348486">MTLLVRFSVSLLLLCALLKISQAKCDEKCAENETETFTADTTTVTFESSPSCNLSIGNHTSGQGSISGLTPGTVNTIFLGCFNCCKNVTTKPAAVVNLTVHPVTTSSISLMWTKPEGERSFYRVKWTNGKTSWNQSVTETNINVIDLTAGVQYNFTVTAVAGDDTTESEMVQTSTYTKPAAVMNLTVHNVTTSSMFLNWTEPEGQRSFYRVKWTNGITSGNKNVTETNIKVTDLTAGVQYKFIVTAVAGDDTTESEMVQTSTYTKPEVVKVINVHYVTTSSMFLNWTEPEGQRSFFRVQWTIGEIKKTANVTDRLTYITNLTAGVQYEISVSAVADDNSTKGEKTTVFKYTKPAAVMNLMVHQVTTSSMFLNWTEPEGQRSFYRVKWTNGKTIWKNSVTETNIKVTDLTAGVQYKFTVTAVAGDDTTESEMVQTSTYTKPAAVMNLTVHNVTTSSMFLNWTEPEGQRSFYRVKWTNGKTIWKNSVTETNIKVTNLTAGVQYNFTVTAVAGDDTTESEMVQTSTYTKPAAVMNLMVHQVTTSSMFLNWTEPEGQRSFFRVKWTNGKTIWKNSVTETNINVTDLTAGVQYNFTVTAVAGDDTTESEMVQTSTYTKPEVVKVLNVHIVTTSSMFLNWTEPEGQRSFFRVQWTNGGIKKSANVTDRHTYITNLTAGVQYEISVSAVADDNSTKGEKTTVFKYTKPAAVMNLTVHNVTTSSMFLNWTEPEGQRSFYRVKWTNGKTIWKNSVTETNINVTDLTAGVQYNFTVTAVAGDDTTESEMVQTSTYTKPEVVKVLNVHIVTTSSMFLNWTEPEGQRSFFRVQWTNGGIKKSANVTDRHTYITNLTAGVQYEISVSAVADDNSTKGEKTTVFKYTKPAAVMNLTVHNVTTSSMFLNWTEPEGQRSFYRVKWTNGKTIWKNSVTETNINVTDLTAGVQYNFTVTAVAGDDTTESEMVQTSTYTKPEVVKVLNVHNVTTSSMFLNWTEPEGQRSFFRVQWTNGGIKKTANVTDRHTYITNLTAGVQYEISVSAVADDNSTKGEKTTVFKYTKPAAVVNLTVHQVKTSSISLMWTKPEGQRSFYRVKWTNGITSGNKNVTETNIKVTDLTAGVQYKFTVTAVAGDDTTESEMVQTSTYTKPEVVKVLNVHNVTTSSMFLNWTEPEGQRSFFRVQWTSKHGETNETANVTDRHTYITNLNAGVQYEISVSAVADDNSTKGEKTTVFKYTKPAAIVNLMVHQVTTSSISLKWTKPEGQRSFYRVKWTNGKTSGNNTVTETNIKVTNLTAGVQYNFTVTAVAGDDTTESEMVQTSTYTKPEVVKVLNVHNVTTSSMFLNWTEPEGQRSFFRVQWTSKHGETNETAIVTETYVHITNLTPGVQYVITVSALACDGSTEGERTTVFKYTKPGSIGNHTVSTATSSIHLTWTPPPGEVSEYRVTWDNGGTVKSINTTTNYTELPNLIPGTAYSIRIIAVNEERKEGESYRFISVTKPARVKDLKIAGVTTTSVFLSWTKPEGNVTSYRVEQTEGVSFNTADTSFNITGLTPGDNYTCTVFAVARDPQNEGEGNSETTFTVPVQPENIRAKPPGTDNLDISWTLPHGRVDHYVVNILNENLQFSRSNTTTENRFHFTGLKPGRLFVITVTSVAGDKQSSNQVKFATAPTPPGTIHITDRTNSSLHVKWETPASMEGAPDISYHITCYSPEGVAVQNKSTTDREIDLLSLSSGTRYNIFVQTAGPQDLKSSDYNTSTYTSPNPVLTLVCSPKSNESVEVKWSDPIEAKTYYNYSVEAQNLTGKTINNLIVSKNVVEVEDLDPGTHYNISVWTIAAPEIHSAIEYTLCYTKPTAVTNLRVVNVTTTTAQLSWALQWDHKSSYSYLVMAFENSMLVHNDSTKDDTYTFTDLCPGSFYTFKVITVVEGVRAEEATTSDNTAPALVSNISVLGSTNSLSVTWTAAGCKVDSYSVWLYSNERLIKRTDPTNATVEVFDDLTPGVVYCVEVVSKTGSHENKISPVCNATFPNPPGPIKVESQTVDSINFTWTLPKDMDHGQYKFRVFSFGGPNITENSWFLLSDLLSGSPYNISVVTVGVKDYESTAETAKIYTRPHPVTLKTGETQITTNTVTLFWEQSESKPDYLYEVQVSNNNTLETFNTTATINDLFSGSNYTFTVTSMTADRTRAAPVTAAYFTRPYAVRGLDADTLNTTTIHLSWMKPLDYKSEYTYRVQTSSCDSPKNQTLAENSTLISELTPGTNCTFCVSVRAADGIEGQAMCTSNYTKPEVVFPIIFNEGSNNSLLVLWTKPAGRVERYMVNLTNNAEGTREQVLSPDSSSFRFVGLSAGRIYDAVVITQSGPFKVLSENVTNATLPNPPGNIVVLEKTTNSIQIEWAEAPLMTGASYFYQLTNISGQEGDYISAYDTTHNFVSLLSGTPYNISVLTVGDLNFKSEEVQINMVFTRPFSVKSLHASTDEENIDVTWIQPDQYKESYRFNLISQSLDGPRNAIVKGNSVRLDSLAPGSPYNISVTTETSDGTQGDPKHISNCTKASPVVDIKCEGPNKAVAELVLSWDCPRGRYADFKVSVHGTNRDYLLYTECNGTVSNLHHYTEYSVTVETQSCGQPSSPVSLSCMTGITDPPAPKDVHFLVTIKETQHNKFVLQINSTVLSSTNGPITHVGVLVTDKEPSMSEFRSYLGRTYDEWVEEKTLAYLATVIQMSSQSRSGDTQVTIEIGDDTTWKGYTNGVLRANGEYKFAVVLFTSLILEDNRVNGVKSLVASTQYSTVIRLPISPTVIGLAVGSSLGIFCILVIILIGFIIYWRRISKKESPDIQIHTLSAAVNVEDFEAYYRKQKADSNCGFAEEFEDLKTVGVGQSKSHALNLENKPKNRYNNVLPYDSSRVKLSIIHGSPYDDYINANYMPGYNSRKEFIAAQGPLPHTVSHFWRMIWEKNVHTLVMLTRCNEQGRVKCEQYWAPETKHFENIIVTTTSDIPLKDWTIRDFDVKNVKTAETRSVRHFHFTAWPDHGVPETTELLINFRHLVREHMDQYSRNSPTVVHCSAGVGRTGTFIAIDHLIIQIERENVVDVYNVVHDLRMHRPFMVQTEDQYVFLNQCAMDIIKSRTGTNVDLIYQNAAALSIYENVEPKNGYFP</sequence>
<feature type="domain" description="Fibronectin type-III" evidence="17">
    <location>
        <begin position="1227"/>
        <end position="1314"/>
    </location>
</feature>
<feature type="domain" description="Fibronectin type-III" evidence="17">
    <location>
        <begin position="2184"/>
        <end position="2271"/>
    </location>
</feature>
<feature type="chain" id="PRO_5043606340" description="protein-tyrosine-phosphatase" evidence="14">
    <location>
        <begin position="24"/>
        <end position="3135"/>
    </location>
</feature>
<feature type="domain" description="Fibronectin type-III" evidence="17">
    <location>
        <begin position="1051"/>
        <end position="1138"/>
    </location>
</feature>
<feature type="domain" description="Fibronectin type-III" evidence="17">
    <location>
        <begin position="355"/>
        <end position="441"/>
    </location>
</feature>
<evidence type="ECO:0000256" key="11">
    <source>
        <dbReference type="ARBA" id="ARBA00025789"/>
    </source>
</evidence>
<evidence type="ECO:0000256" key="3">
    <source>
        <dbReference type="ARBA" id="ARBA00022692"/>
    </source>
</evidence>
<keyword evidence="9 13" id="KW-0472">Membrane</keyword>
<dbReference type="Pfam" id="PF00102">
    <property type="entry name" value="Y_phosphatase"/>
    <property type="match status" value="1"/>
</dbReference>
<keyword evidence="8 13" id="KW-1133">Transmembrane helix</keyword>
<dbReference type="PANTHER" id="PTHR46957:SF5">
    <property type="entry name" value="PROTEIN-TYROSINE-PHOSPHATASE"/>
    <property type="match status" value="1"/>
</dbReference>
<feature type="domain" description="Fibronectin type-III" evidence="17">
    <location>
        <begin position="1400"/>
        <end position="1487"/>
    </location>
</feature>
<feature type="domain" description="Fibronectin type-III" evidence="17">
    <location>
        <begin position="442"/>
        <end position="528"/>
    </location>
</feature>
<dbReference type="InterPro" id="IPR003961">
    <property type="entry name" value="FN3_dom"/>
</dbReference>
<evidence type="ECO:0000256" key="7">
    <source>
        <dbReference type="ARBA" id="ARBA00022912"/>
    </source>
</evidence>
<accession>A0AAV1F9M9</accession>
<evidence type="ECO:0000256" key="4">
    <source>
        <dbReference type="ARBA" id="ARBA00022729"/>
    </source>
</evidence>
<evidence type="ECO:0000256" key="9">
    <source>
        <dbReference type="ARBA" id="ARBA00023136"/>
    </source>
</evidence>
<feature type="domain" description="Fibronectin type-III" evidence="17">
    <location>
        <begin position="529"/>
        <end position="616"/>
    </location>
</feature>
<feature type="domain" description="Fibronectin type-III" evidence="17">
    <location>
        <begin position="1488"/>
        <end position="1574"/>
    </location>
</feature>
<reference evidence="18" key="1">
    <citation type="submission" date="2023-08" db="EMBL/GenBank/DDBJ databases">
        <authorList>
            <person name="Alioto T."/>
            <person name="Alioto T."/>
            <person name="Gomez Garrido J."/>
        </authorList>
    </citation>
    <scope>NUCLEOTIDE SEQUENCE</scope>
</reference>
<comment type="catalytic activity">
    <reaction evidence="12">
        <text>O-phospho-L-tyrosyl-[protein] + H2O = L-tyrosyl-[protein] + phosphate</text>
        <dbReference type="Rhea" id="RHEA:10684"/>
        <dbReference type="Rhea" id="RHEA-COMP:10136"/>
        <dbReference type="Rhea" id="RHEA-COMP:20101"/>
        <dbReference type="ChEBI" id="CHEBI:15377"/>
        <dbReference type="ChEBI" id="CHEBI:43474"/>
        <dbReference type="ChEBI" id="CHEBI:46858"/>
        <dbReference type="ChEBI" id="CHEBI:61978"/>
        <dbReference type="EC" id="3.1.3.48"/>
    </reaction>
</comment>
<dbReference type="PROSITE" id="PS00383">
    <property type="entry name" value="TYR_PHOSPHATASE_1"/>
    <property type="match status" value="1"/>
</dbReference>
<evidence type="ECO:0000256" key="12">
    <source>
        <dbReference type="ARBA" id="ARBA00051722"/>
    </source>
</evidence>
<dbReference type="PRINTS" id="PR00700">
    <property type="entry name" value="PRTYPHPHTASE"/>
</dbReference>
<dbReference type="SMART" id="SM00060">
    <property type="entry name" value="FN3"/>
    <property type="match status" value="29"/>
</dbReference>
<feature type="domain" description="Fibronectin type-III" evidence="17">
    <location>
        <begin position="792"/>
        <end position="876"/>
    </location>
</feature>
<evidence type="ECO:0000256" key="2">
    <source>
        <dbReference type="ARBA" id="ARBA00013064"/>
    </source>
</evidence>
<dbReference type="Pfam" id="PF18861">
    <property type="entry name" value="PTP_tm"/>
    <property type="match status" value="1"/>
</dbReference>
<feature type="domain" description="Fibronectin type-III" evidence="17">
    <location>
        <begin position="703"/>
        <end position="790"/>
    </location>
</feature>
<dbReference type="GO" id="GO:0032502">
    <property type="term" value="P:developmental process"/>
    <property type="evidence" value="ECO:0007669"/>
    <property type="project" value="UniProtKB-ARBA"/>
</dbReference>
<dbReference type="Gene3D" id="2.60.40.10">
    <property type="entry name" value="Immunoglobulins"/>
    <property type="match status" value="27"/>
</dbReference>
<dbReference type="SUPFAM" id="SSF49265">
    <property type="entry name" value="Fibronectin type III"/>
    <property type="match status" value="17"/>
</dbReference>
<keyword evidence="7" id="KW-0904">Protein phosphatase</keyword>
<evidence type="ECO:0000256" key="6">
    <source>
        <dbReference type="ARBA" id="ARBA00022801"/>
    </source>
</evidence>
<dbReference type="SMART" id="SM00404">
    <property type="entry name" value="PTPc_motif"/>
    <property type="match status" value="1"/>
</dbReference>
<feature type="signal peptide" evidence="14">
    <location>
        <begin position="1"/>
        <end position="23"/>
    </location>
</feature>
<dbReference type="GO" id="GO:0016020">
    <property type="term" value="C:membrane"/>
    <property type="evidence" value="ECO:0007669"/>
    <property type="project" value="UniProtKB-SubCell"/>
</dbReference>
<dbReference type="PROSITE" id="PS50056">
    <property type="entry name" value="TYR_PHOSPHATASE_2"/>
    <property type="match status" value="1"/>
</dbReference>
<feature type="domain" description="Fibronectin type-III" evidence="17">
    <location>
        <begin position="1139"/>
        <end position="1226"/>
    </location>
</feature>
<dbReference type="InterPro" id="IPR000387">
    <property type="entry name" value="Tyr_Pase_dom"/>
</dbReference>
<keyword evidence="6" id="KW-0378">Hydrolase</keyword>
<feature type="domain" description="Fibronectin type-III" evidence="17">
    <location>
        <begin position="1925"/>
        <end position="2014"/>
    </location>
</feature>
<dbReference type="InterPro" id="IPR050713">
    <property type="entry name" value="RTP_Phos/Ushers"/>
</dbReference>
<evidence type="ECO:0000256" key="8">
    <source>
        <dbReference type="ARBA" id="ARBA00022989"/>
    </source>
</evidence>
<keyword evidence="3 13" id="KW-0812">Transmembrane</keyword>
<feature type="domain" description="Fibronectin type-III" evidence="17">
    <location>
        <begin position="1658"/>
        <end position="1750"/>
    </location>
</feature>
<feature type="domain" description="Tyrosine-protein phosphatase" evidence="15">
    <location>
        <begin position="2845"/>
        <end position="3102"/>
    </location>
</feature>
<evidence type="ECO:0000259" key="15">
    <source>
        <dbReference type="PROSITE" id="PS50055"/>
    </source>
</evidence>
<dbReference type="InterPro" id="IPR036116">
    <property type="entry name" value="FN3_sf"/>
</dbReference>
<dbReference type="FunFam" id="3.90.190.10:FF:000009">
    <property type="entry name" value="Receptor-type tyrosine-protein phosphatase beta"/>
    <property type="match status" value="1"/>
</dbReference>
<protein>
    <recommendedName>
        <fullName evidence="2">protein-tyrosine-phosphatase</fullName>
        <ecNumber evidence="2">3.1.3.48</ecNumber>
    </recommendedName>
</protein>
<feature type="domain" description="Fibronectin type-III" evidence="17">
    <location>
        <begin position="2537"/>
        <end position="2625"/>
    </location>
</feature>
<feature type="domain" description="Fibronectin type-III" evidence="17">
    <location>
        <begin position="618"/>
        <end position="702"/>
    </location>
</feature>
<evidence type="ECO:0000256" key="13">
    <source>
        <dbReference type="SAM" id="Phobius"/>
    </source>
</evidence>
<dbReference type="InterPro" id="IPR013783">
    <property type="entry name" value="Ig-like_fold"/>
</dbReference>
<feature type="domain" description="Fibronectin type-III" evidence="17">
    <location>
        <begin position="181"/>
        <end position="268"/>
    </location>
</feature>
<keyword evidence="10" id="KW-0325">Glycoprotein</keyword>
<comment type="similarity">
    <text evidence="11">Belongs to the protein-tyrosine phosphatase family. Receptor class 3 subfamily.</text>
</comment>
<dbReference type="GO" id="GO:0004725">
    <property type="term" value="F:protein tyrosine phosphatase activity"/>
    <property type="evidence" value="ECO:0007669"/>
    <property type="project" value="UniProtKB-EC"/>
</dbReference>
<name>A0AAV1F9M9_XYRNO</name>
<dbReference type="InterPro" id="IPR041201">
    <property type="entry name" value="PTPRJ_TM"/>
</dbReference>
<dbReference type="Proteomes" id="UP001178508">
    <property type="component" value="Chromosome 5"/>
</dbReference>
<dbReference type="EMBL" id="OY660868">
    <property type="protein sequence ID" value="CAJ1057368.1"/>
    <property type="molecule type" value="Genomic_DNA"/>
</dbReference>
<feature type="domain" description="Fibronectin type-III" evidence="17">
    <location>
        <begin position="1315"/>
        <end position="1397"/>
    </location>
</feature>
<dbReference type="SUPFAM" id="SSF52799">
    <property type="entry name" value="(Phosphotyrosine protein) phosphatases II"/>
    <property type="match status" value="1"/>
</dbReference>
<evidence type="ECO:0000313" key="19">
    <source>
        <dbReference type="Proteomes" id="UP001178508"/>
    </source>
</evidence>
<feature type="domain" description="Fibronectin type-III" evidence="17">
    <location>
        <begin position="965"/>
        <end position="1050"/>
    </location>
</feature>
<feature type="domain" description="Fibronectin type-III" evidence="17">
    <location>
        <begin position="2360"/>
        <end position="2449"/>
    </location>
</feature>
<proteinExistence type="inferred from homology"/>
<comment type="subcellular location">
    <subcellularLocation>
        <location evidence="1">Membrane</location>
        <topology evidence="1">Single-pass type I membrane protein</topology>
    </subcellularLocation>
</comment>
<keyword evidence="5" id="KW-0677">Repeat</keyword>
<evidence type="ECO:0000256" key="1">
    <source>
        <dbReference type="ARBA" id="ARBA00004479"/>
    </source>
</evidence>
<feature type="domain" description="Fibronectin type-III" evidence="17">
    <location>
        <begin position="94"/>
        <end position="180"/>
    </location>
</feature>
<dbReference type="InterPro" id="IPR003595">
    <property type="entry name" value="Tyr_Pase_cat"/>
</dbReference>
<evidence type="ECO:0000256" key="10">
    <source>
        <dbReference type="ARBA" id="ARBA00023180"/>
    </source>
</evidence>
<feature type="domain" description="Fibronectin type-III" evidence="17">
    <location>
        <begin position="877"/>
        <end position="964"/>
    </location>
</feature>
<dbReference type="Pfam" id="PF00041">
    <property type="entry name" value="fn3"/>
    <property type="match status" value="22"/>
</dbReference>
<feature type="transmembrane region" description="Helical" evidence="13">
    <location>
        <begin position="2779"/>
        <end position="2805"/>
    </location>
</feature>
<gene>
    <name evidence="18" type="ORF">XNOV1_A040471</name>
</gene>
<keyword evidence="4 14" id="KW-0732">Signal</keyword>
<dbReference type="InterPro" id="IPR016130">
    <property type="entry name" value="Tyr_Pase_AS"/>
</dbReference>
<evidence type="ECO:0000256" key="14">
    <source>
        <dbReference type="SAM" id="SignalP"/>
    </source>
</evidence>
<dbReference type="SMART" id="SM00194">
    <property type="entry name" value="PTPc"/>
    <property type="match status" value="1"/>
</dbReference>